<dbReference type="KEGG" id="dqu:106749715"/>
<proteinExistence type="predicted"/>
<dbReference type="RefSeq" id="XP_014484912.1">
    <property type="nucleotide sequence ID" value="XM_014629426.1"/>
</dbReference>
<organism evidence="1 2">
    <name type="scientific">Dinoponera quadriceps</name>
    <name type="common">South American ant</name>
    <dbReference type="NCBI Taxonomy" id="609295"/>
    <lineage>
        <taxon>Eukaryota</taxon>
        <taxon>Metazoa</taxon>
        <taxon>Ecdysozoa</taxon>
        <taxon>Arthropoda</taxon>
        <taxon>Hexapoda</taxon>
        <taxon>Insecta</taxon>
        <taxon>Pterygota</taxon>
        <taxon>Neoptera</taxon>
        <taxon>Endopterygota</taxon>
        <taxon>Hymenoptera</taxon>
        <taxon>Apocrita</taxon>
        <taxon>Aculeata</taxon>
        <taxon>Formicoidea</taxon>
        <taxon>Formicidae</taxon>
        <taxon>Ponerinae</taxon>
        <taxon>Ponerini</taxon>
        <taxon>Dinoponera</taxon>
    </lineage>
</organism>
<protein>
    <submittedName>
        <fullName evidence="2">Uncharacterized protein LOC106749715</fullName>
    </submittedName>
</protein>
<accession>A0A6P3Y3U7</accession>
<name>A0A6P3Y3U7_DINQU</name>
<dbReference type="AlphaFoldDB" id="A0A6P3Y3U7"/>
<sequence length="185" mass="19976">MTTDRSPARNPGFYMGIEAAGCYAAGPDCASRRITPARRAAPRCGAPGHRAGVNRRELVSSGVLPRARVAVGVAAAANRALRRRKVCEATPHVWVRHPPRLRRLLVAPRRTMPWRTVANRTAIDTTTIAITTTTTATTTTIAVTTTIATAKVVIRCAATALLFVARGQTSPERGREIDLVLEWSE</sequence>
<evidence type="ECO:0000313" key="2">
    <source>
        <dbReference type="RefSeq" id="XP_014484912.1"/>
    </source>
</evidence>
<reference evidence="2" key="1">
    <citation type="submission" date="2025-08" db="UniProtKB">
        <authorList>
            <consortium name="RefSeq"/>
        </authorList>
    </citation>
    <scope>IDENTIFICATION</scope>
</reference>
<dbReference type="GeneID" id="106749715"/>
<evidence type="ECO:0000313" key="1">
    <source>
        <dbReference type="Proteomes" id="UP000515204"/>
    </source>
</evidence>
<dbReference type="Proteomes" id="UP000515204">
    <property type="component" value="Unplaced"/>
</dbReference>
<gene>
    <name evidence="2" type="primary">LOC106749715</name>
</gene>
<keyword evidence="1" id="KW-1185">Reference proteome</keyword>